<gene>
    <name evidence="6" type="ORF">F8O02_06475</name>
</gene>
<organism evidence="6 7">
    <name type="scientific">Pseudoclavibacter caeni</name>
    <dbReference type="NCBI Taxonomy" id="908846"/>
    <lineage>
        <taxon>Bacteria</taxon>
        <taxon>Bacillati</taxon>
        <taxon>Actinomycetota</taxon>
        <taxon>Actinomycetes</taxon>
        <taxon>Micrococcales</taxon>
        <taxon>Microbacteriaceae</taxon>
        <taxon>Pseudoclavibacter</taxon>
    </lineage>
</organism>
<dbReference type="GO" id="GO:0005384">
    <property type="term" value="F:manganese ion transmembrane transporter activity"/>
    <property type="evidence" value="ECO:0007669"/>
    <property type="project" value="InterPro"/>
</dbReference>
<dbReference type="PANTHER" id="PTHR31851">
    <property type="entry name" value="FE(2+)/MN(2+) TRANSPORTER PCL1"/>
    <property type="match status" value="1"/>
</dbReference>
<evidence type="ECO:0000256" key="3">
    <source>
        <dbReference type="ARBA" id="ARBA00022989"/>
    </source>
</evidence>
<evidence type="ECO:0000256" key="5">
    <source>
        <dbReference type="SAM" id="Phobius"/>
    </source>
</evidence>
<evidence type="ECO:0000313" key="7">
    <source>
        <dbReference type="Proteomes" id="UP000481339"/>
    </source>
</evidence>
<dbReference type="Proteomes" id="UP000481339">
    <property type="component" value="Unassembled WGS sequence"/>
</dbReference>
<dbReference type="Pfam" id="PF01988">
    <property type="entry name" value="VIT1"/>
    <property type="match status" value="1"/>
</dbReference>
<accession>A0A7C8FX23</accession>
<feature type="transmembrane region" description="Helical" evidence="5">
    <location>
        <begin position="219"/>
        <end position="240"/>
    </location>
</feature>
<dbReference type="GO" id="GO:0012505">
    <property type="term" value="C:endomembrane system"/>
    <property type="evidence" value="ECO:0007669"/>
    <property type="project" value="UniProtKB-SubCell"/>
</dbReference>
<dbReference type="CDD" id="cd02432">
    <property type="entry name" value="Nodulin-21_like_1"/>
    <property type="match status" value="1"/>
</dbReference>
<evidence type="ECO:0000313" key="6">
    <source>
        <dbReference type="EMBL" id="KAB1631961.1"/>
    </source>
</evidence>
<evidence type="ECO:0000256" key="1">
    <source>
        <dbReference type="ARBA" id="ARBA00004127"/>
    </source>
</evidence>
<dbReference type="AlphaFoldDB" id="A0A7C8FX23"/>
<keyword evidence="2 5" id="KW-0812">Transmembrane</keyword>
<proteinExistence type="predicted"/>
<evidence type="ECO:0000256" key="2">
    <source>
        <dbReference type="ARBA" id="ARBA00022692"/>
    </source>
</evidence>
<reference evidence="6 7" key="1">
    <citation type="submission" date="2019-09" db="EMBL/GenBank/DDBJ databases">
        <title>Phylogeny of genus Pseudoclavibacter and closely related genus.</title>
        <authorList>
            <person name="Li Y."/>
        </authorList>
    </citation>
    <scope>NUCLEOTIDE SEQUENCE [LARGE SCALE GENOMIC DNA]</scope>
    <source>
        <strain evidence="6 7">JCM 16921</strain>
    </source>
</reference>
<sequence>MAKKRITHHHGEEHVEEVSERLNWLRAGVLGANDGIVSVAGTIIGVAGATAETVAILVSGVAALAAGAFSMAGGEYVSVSTQRDTERALLAKEREELRTMPEEEFDELAGLYEERGVTPEVARLVARDLTAHDALRAHADAELGIDPDALTNPWAAAASSFVAFTLGALIPLLMMLLPLDHDGRVGVTVAAVAAALLLTGWVSAVLGGAPRVRAIVRNVGMGLLTMAVTYGVGMLFGTAVGA</sequence>
<dbReference type="OrthoDB" id="188924at2"/>
<dbReference type="InterPro" id="IPR008217">
    <property type="entry name" value="Ccc1_fam"/>
</dbReference>
<name>A0A7C8FX23_9MICO</name>
<protein>
    <submittedName>
        <fullName evidence="6">VIT family protein</fullName>
    </submittedName>
</protein>
<keyword evidence="7" id="KW-1185">Reference proteome</keyword>
<dbReference type="EMBL" id="WBKA01000004">
    <property type="protein sequence ID" value="KAB1631961.1"/>
    <property type="molecule type" value="Genomic_DNA"/>
</dbReference>
<dbReference type="GO" id="GO:0030026">
    <property type="term" value="P:intracellular manganese ion homeostasis"/>
    <property type="evidence" value="ECO:0007669"/>
    <property type="project" value="InterPro"/>
</dbReference>
<feature type="transmembrane region" description="Helical" evidence="5">
    <location>
        <begin position="154"/>
        <end position="179"/>
    </location>
</feature>
<keyword evidence="4 5" id="KW-0472">Membrane</keyword>
<feature type="transmembrane region" description="Helical" evidence="5">
    <location>
        <begin position="185"/>
        <end position="207"/>
    </location>
</feature>
<keyword evidence="3 5" id="KW-1133">Transmembrane helix</keyword>
<comment type="subcellular location">
    <subcellularLocation>
        <location evidence="1">Endomembrane system</location>
        <topology evidence="1">Multi-pass membrane protein</topology>
    </subcellularLocation>
</comment>
<dbReference type="RefSeq" id="WP_158036430.1">
    <property type="nucleotide sequence ID" value="NZ_BAAAZV010000020.1"/>
</dbReference>
<evidence type="ECO:0000256" key="4">
    <source>
        <dbReference type="ARBA" id="ARBA00023136"/>
    </source>
</evidence>
<comment type="caution">
    <text evidence="6">The sequence shown here is derived from an EMBL/GenBank/DDBJ whole genome shotgun (WGS) entry which is preliminary data.</text>
</comment>